<dbReference type="Gene3D" id="3.30.50.10">
    <property type="entry name" value="Erythroid Transcription Factor GATA-1, subunit A"/>
    <property type="match status" value="2"/>
</dbReference>
<dbReference type="Gene3D" id="1.20.1250.20">
    <property type="entry name" value="MFS general substrate transporter like domains"/>
    <property type="match status" value="1"/>
</dbReference>
<evidence type="ECO:0000256" key="1">
    <source>
        <dbReference type="ARBA" id="ARBA00004141"/>
    </source>
</evidence>
<keyword evidence="11" id="KW-0675">Receptor</keyword>
<organism evidence="13 14">
    <name type="scientific">Pristionchus pacificus</name>
    <name type="common">Parasitic nematode worm</name>
    <dbReference type="NCBI Taxonomy" id="54126"/>
    <lineage>
        <taxon>Eukaryota</taxon>
        <taxon>Metazoa</taxon>
        <taxon>Ecdysozoa</taxon>
        <taxon>Nematoda</taxon>
        <taxon>Chromadorea</taxon>
        <taxon>Rhabditida</taxon>
        <taxon>Rhabditina</taxon>
        <taxon>Diplogasteromorpha</taxon>
        <taxon>Diplogasteroidea</taxon>
        <taxon>Neodiplogasteridae</taxon>
        <taxon>Pristionchus</taxon>
    </lineage>
</organism>
<dbReference type="SUPFAM" id="SSF57716">
    <property type="entry name" value="Glucocorticoid receptor-like (DNA-binding domain)"/>
    <property type="match status" value="2"/>
</dbReference>
<keyword evidence="14" id="KW-1185">Reference proteome</keyword>
<keyword evidence="7" id="KW-0805">Transcription regulation</keyword>
<evidence type="ECO:0000256" key="10">
    <source>
        <dbReference type="ARBA" id="ARBA00023163"/>
    </source>
</evidence>
<dbReference type="PRINTS" id="PR00047">
    <property type="entry name" value="STROIDFINGER"/>
</dbReference>
<dbReference type="GO" id="GO:0003700">
    <property type="term" value="F:DNA-binding transcription factor activity"/>
    <property type="evidence" value="ECO:0007669"/>
    <property type="project" value="InterPro"/>
</dbReference>
<evidence type="ECO:0000256" key="3">
    <source>
        <dbReference type="ARBA" id="ARBA00022723"/>
    </source>
</evidence>
<dbReference type="AlphaFoldDB" id="A0A2A6CNL9"/>
<evidence type="ECO:0000256" key="11">
    <source>
        <dbReference type="ARBA" id="ARBA00023170"/>
    </source>
</evidence>
<gene>
    <name evidence="13" type="primary">WBGene00100365</name>
</gene>
<keyword evidence="4" id="KW-0863">Zinc-finger</keyword>
<proteinExistence type="predicted"/>
<dbReference type="InterPro" id="IPR001628">
    <property type="entry name" value="Znf_hrmn_rcpt"/>
</dbReference>
<keyword evidence="3" id="KW-0479">Metal-binding</keyword>
<evidence type="ECO:0000256" key="9">
    <source>
        <dbReference type="ARBA" id="ARBA00023136"/>
    </source>
</evidence>
<accession>A0A8R1YAM8</accession>
<keyword evidence="12" id="KW-0539">Nucleus</keyword>
<protein>
    <submittedName>
        <fullName evidence="13">Nuclear receptor</fullName>
    </submittedName>
</protein>
<dbReference type="GO" id="GO:0008270">
    <property type="term" value="F:zinc ion binding"/>
    <property type="evidence" value="ECO:0007669"/>
    <property type="project" value="UniProtKB-KW"/>
</dbReference>
<accession>A0A2A6CNL9</accession>
<dbReference type="InterPro" id="IPR045263">
    <property type="entry name" value="GLUT"/>
</dbReference>
<keyword evidence="10" id="KW-0804">Transcription</keyword>
<keyword evidence="2" id="KW-0812">Transmembrane</keyword>
<dbReference type="InterPro" id="IPR013088">
    <property type="entry name" value="Znf_NHR/GATA"/>
</dbReference>
<dbReference type="PROSITE" id="PS50850">
    <property type="entry name" value="MFS"/>
    <property type="match status" value="1"/>
</dbReference>
<dbReference type="GO" id="GO:0043565">
    <property type="term" value="F:sequence-specific DNA binding"/>
    <property type="evidence" value="ECO:0007669"/>
    <property type="project" value="InterPro"/>
</dbReference>
<evidence type="ECO:0000313" key="13">
    <source>
        <dbReference type="EnsemblMetazoa" id="PPA10811.1"/>
    </source>
</evidence>
<keyword evidence="8" id="KW-0238">DNA-binding</keyword>
<reference evidence="14" key="1">
    <citation type="journal article" date="2008" name="Nat. Genet.">
        <title>The Pristionchus pacificus genome provides a unique perspective on nematode lifestyle and parasitism.</title>
        <authorList>
            <person name="Dieterich C."/>
            <person name="Clifton S.W."/>
            <person name="Schuster L.N."/>
            <person name="Chinwalla A."/>
            <person name="Delehaunty K."/>
            <person name="Dinkelacker I."/>
            <person name="Fulton L."/>
            <person name="Fulton R."/>
            <person name="Godfrey J."/>
            <person name="Minx P."/>
            <person name="Mitreva M."/>
            <person name="Roeseler W."/>
            <person name="Tian H."/>
            <person name="Witte H."/>
            <person name="Yang S.P."/>
            <person name="Wilson R.K."/>
            <person name="Sommer R.J."/>
        </authorList>
    </citation>
    <scope>NUCLEOTIDE SEQUENCE [LARGE SCALE GENOMIC DNA]</scope>
    <source>
        <strain evidence="14">PS312</strain>
    </source>
</reference>
<name>A0A2A6CNL9_PRIPA</name>
<dbReference type="SMART" id="SM00399">
    <property type="entry name" value="ZnF_C4"/>
    <property type="match status" value="2"/>
</dbReference>
<dbReference type="Pfam" id="PF00083">
    <property type="entry name" value="Sugar_tr"/>
    <property type="match status" value="1"/>
</dbReference>
<keyword evidence="6" id="KW-1133">Transmembrane helix</keyword>
<dbReference type="GO" id="GO:0015149">
    <property type="term" value="F:hexose transmembrane transporter activity"/>
    <property type="evidence" value="ECO:0000318"/>
    <property type="project" value="GO_Central"/>
</dbReference>
<dbReference type="SUPFAM" id="SSF103473">
    <property type="entry name" value="MFS general substrate transporter"/>
    <property type="match status" value="1"/>
</dbReference>
<reference evidence="13" key="2">
    <citation type="submission" date="2022-06" db="UniProtKB">
        <authorList>
            <consortium name="EnsemblMetazoa"/>
        </authorList>
    </citation>
    <scope>IDENTIFICATION</scope>
    <source>
        <strain evidence="13">PS312</strain>
    </source>
</reference>
<evidence type="ECO:0000256" key="4">
    <source>
        <dbReference type="ARBA" id="ARBA00022771"/>
    </source>
</evidence>
<dbReference type="GO" id="GO:0016020">
    <property type="term" value="C:membrane"/>
    <property type="evidence" value="ECO:0000318"/>
    <property type="project" value="GO_Central"/>
</dbReference>
<keyword evidence="9" id="KW-0472">Membrane</keyword>
<dbReference type="PANTHER" id="PTHR23503">
    <property type="entry name" value="SOLUTE CARRIER FAMILY 2"/>
    <property type="match status" value="1"/>
</dbReference>
<dbReference type="PANTHER" id="PTHR23503:SF39">
    <property type="entry name" value="MAJOR FACILITATOR SUPERFAMILY (MFS) PROFILE DOMAIN-CONTAINING PROTEIN"/>
    <property type="match status" value="1"/>
</dbReference>
<dbReference type="InterPro" id="IPR005828">
    <property type="entry name" value="MFS_sugar_transport-like"/>
</dbReference>
<evidence type="ECO:0000256" key="2">
    <source>
        <dbReference type="ARBA" id="ARBA00022692"/>
    </source>
</evidence>
<comment type="subcellular location">
    <subcellularLocation>
        <location evidence="1">Membrane</location>
        <topology evidence="1">Multi-pass membrane protein</topology>
    </subcellularLocation>
</comment>
<evidence type="ECO:0000256" key="8">
    <source>
        <dbReference type="ARBA" id="ARBA00023125"/>
    </source>
</evidence>
<evidence type="ECO:0000256" key="5">
    <source>
        <dbReference type="ARBA" id="ARBA00022833"/>
    </source>
</evidence>
<evidence type="ECO:0000256" key="6">
    <source>
        <dbReference type="ARBA" id="ARBA00022989"/>
    </source>
</evidence>
<keyword evidence="5" id="KW-0862">Zinc</keyword>
<evidence type="ECO:0000313" key="14">
    <source>
        <dbReference type="Proteomes" id="UP000005239"/>
    </source>
</evidence>
<dbReference type="Pfam" id="PF00105">
    <property type="entry name" value="zf-C4"/>
    <property type="match status" value="2"/>
</dbReference>
<dbReference type="Proteomes" id="UP000005239">
    <property type="component" value="Unassembled WGS sequence"/>
</dbReference>
<dbReference type="InterPro" id="IPR036259">
    <property type="entry name" value="MFS_trans_sf"/>
</dbReference>
<dbReference type="GO" id="GO:0015749">
    <property type="term" value="P:monosaccharide transmembrane transport"/>
    <property type="evidence" value="ECO:0000318"/>
    <property type="project" value="GO_Central"/>
</dbReference>
<evidence type="ECO:0000256" key="7">
    <source>
        <dbReference type="ARBA" id="ARBA00023015"/>
    </source>
</evidence>
<evidence type="ECO:0000256" key="12">
    <source>
        <dbReference type="ARBA" id="ARBA00023242"/>
    </source>
</evidence>
<dbReference type="InterPro" id="IPR020846">
    <property type="entry name" value="MFS_dom"/>
</dbReference>
<sequence>MQRPTVSICLLSIALCVSGGFQQGYIASVLNPPYVYIEAFVNETITERFGVVMSDDLLNTVWSLLNVMFPIASIVGQFLAAWMCRRFGRKGTAIISCLLYIPGTLLSSLSYPARSFEMLFIGRFLWSLGNGINAVNSTVWIVECAPVKIRGAMGAMQEFSMAIGSLACQTLGIPFSTETLWPWIFVPDVPLILLSIAMFMMVPDSPVSILEREKDIDKARSVLAKYYGIPVDSPEVNRELNLERKKTEDKEREDRPGTMWLFNPFGDKEDRIRVIQQAAWLGVVVKIAYVFTGARALRAYSTFFLYDMAHFTLEGANLGSWIVAILRIPFCLIPVLFVDKLGRRLLMNSSMVNTVIALIAIMVGILVGDSLQILSAVAFAAVMLINAAGLGSVSRFYAAELVPRSLLIGTTSILAGIEAVTKIVVEFLWFPVANIIGVYSMLMFLVPSLGFLVVIWVMCPETSKRTVFEVLDDIARRKKLDVSKQEIMVDCNRKCLVCVSPNAALHLGMDVCRACANFFKRSLVKNCRYPCRQGNHNCAVVKAVRPMCRGCRFDKCVAVGLNYGEKMRAQKEVPKAHIDSPPVIAQESLLDRIAKEHGVCVERRRVREIKMIKEYELERLPHINEEIYHSTFDCALASFNIAISENWQFFQTVFPPLRLLPYEEQKEFFRLCVPQFALAECFYRTKRTFGGFKKYLMCSLFMCAEITNSDQWVREDEPNRSELIEHPQRIGRSLQTISAKNLHRFYTEEMRLIDYSTRLGNRLTICHTFREGNALFQEYFRMQVTIFDLYKKSLSFSHFIFNITWYRASYSRSVSINSARMTENDTTSDSGKCQICSAPNESLRFGKEVCRACATFFKLATQSGVALPCRQGERKCMLLRGSLDFLPDEITQLFRYYAQVTNKIADSGAKCRGCRYAKCIEIGMVYEETITEFQANNFVDSCKVRKYICKDLRLLCRRRMLCSQNGERLSQIGINFTEIESIYKREASLLEGIATEYEKSVERRRIKESELVKQHNLERIPHPTKEVYLTTRTCRLTAFNIAATEICNFFLTVFPSVKDLLHEDQRELFRLHFVHFMIVNISYRTKCVWEGGNKYGYCSVLMCMDHEQPERWIGVDEGGPQRDEFIDSIRTYNGLQFSLLYPSYEKANLCETEHYALIALMLYLHHFYTEKMGLIDYSGRLGNLMTRTLSDNECALLKKKRKIVRETLISSVFLSSNFQWRVDSQRSGREKKGNYTLPLSLSYFFLASNA</sequence>
<dbReference type="PROSITE" id="PS51030">
    <property type="entry name" value="NUCLEAR_REC_DBD_2"/>
    <property type="match status" value="2"/>
</dbReference>
<dbReference type="EnsemblMetazoa" id="PPA10811.1">
    <property type="protein sequence ID" value="PPA10811.1"/>
    <property type="gene ID" value="WBGene00100365"/>
</dbReference>